<evidence type="ECO:0000313" key="4">
    <source>
        <dbReference type="EMBL" id="CAI4017620.1"/>
    </source>
</evidence>
<evidence type="ECO:0000256" key="1">
    <source>
        <dbReference type="SAM" id="MobiDB-lite"/>
    </source>
</evidence>
<name>A0A9P1GMM6_9DINO</name>
<dbReference type="CDD" id="cd17039">
    <property type="entry name" value="Ubl_ubiquitin_like"/>
    <property type="match status" value="1"/>
</dbReference>
<proteinExistence type="predicted"/>
<dbReference type="InterPro" id="IPR000182">
    <property type="entry name" value="GNAT_dom"/>
</dbReference>
<dbReference type="Pfam" id="PF00240">
    <property type="entry name" value="ubiquitin"/>
    <property type="match status" value="1"/>
</dbReference>
<dbReference type="InterPro" id="IPR016181">
    <property type="entry name" value="Acyl_CoA_acyltransferase"/>
</dbReference>
<dbReference type="Gene3D" id="3.10.20.90">
    <property type="entry name" value="Phosphatidylinositol 3-kinase Catalytic Subunit, Chain A, domain 1"/>
    <property type="match status" value="1"/>
</dbReference>
<dbReference type="Pfam" id="PF00583">
    <property type="entry name" value="Acetyltransf_1"/>
    <property type="match status" value="1"/>
</dbReference>
<accession>A0A9P1GMM6</accession>
<protein>
    <recommendedName>
        <fullName evidence="7">N-acetyltransferase domain-containing protein</fullName>
    </recommendedName>
</protein>
<reference evidence="4" key="1">
    <citation type="submission" date="2022-10" db="EMBL/GenBank/DDBJ databases">
        <authorList>
            <person name="Chen Y."/>
            <person name="Dougan E. K."/>
            <person name="Chan C."/>
            <person name="Rhodes N."/>
            <person name="Thang M."/>
        </authorList>
    </citation>
    <scope>NUCLEOTIDE SEQUENCE</scope>
</reference>
<evidence type="ECO:0000313" key="5">
    <source>
        <dbReference type="EMBL" id="CAL4804932.1"/>
    </source>
</evidence>
<dbReference type="InterPro" id="IPR000626">
    <property type="entry name" value="Ubiquitin-like_dom"/>
</dbReference>
<feature type="domain" description="Ubiquitin-like" evidence="2">
    <location>
        <begin position="322"/>
        <end position="396"/>
    </location>
</feature>
<feature type="domain" description="N-acetyltransferase" evidence="3">
    <location>
        <begin position="167"/>
        <end position="327"/>
    </location>
</feature>
<comment type="caution">
    <text evidence="4">The sequence shown here is derived from an EMBL/GenBank/DDBJ whole genome shotgun (WGS) entry which is preliminary data.</text>
</comment>
<dbReference type="GO" id="GO:0016747">
    <property type="term" value="F:acyltransferase activity, transferring groups other than amino-acyl groups"/>
    <property type="evidence" value="ECO:0007669"/>
    <property type="project" value="InterPro"/>
</dbReference>
<sequence>MVEPGPGQVQFYTSAADFIRDADPIFADREAEHSIMLGVLGNLQKDMNFYNITPELVAVTGSAGSPVLLASMVHPHPFVLSLPARDASEEDIHSAVKCLANYAGSVLKEKKVFPAKIVGHPQLVEPLVLHLAARSTPLKRGLGIQFYSLQPDSLVEPRLKMSDDTSLTARRYEPEKDAGWLRKWVHEFFMDVWGYAQERMVENQLSELAKLPKEARGMFLLFQGENFVSYAGYGGATANTMRITGVFTPAEFRGRGYGQLICWYACRYLLTPVEKEGLGRSQLVIAADQNKTSVMGIYQGLGFRDLTEVREYVADACCRPSMQVKVVLPTGEVNVPVEPNSTPGHLKENLKYSIRVPPKQIKLTCEGRELDDIKPLTGEPNNVQDGAVLVAERREGVVEEDMSTKASPPPTMIKKEEPPKPKKPKKDVVRPTLVEGDVKKEKTLQPGHQGWAAKAAYLEAKSKKRHLVYLKIENIEEKKAYPEHEDFQVALALGDPQCSPVWTAVVQLLEIGEKARFTLSRKVLDFNPEGLAPDDYCSTWEVELLRVLEVEDVMEDFQQLLEIESSGGKERAEDRARW</sequence>
<dbReference type="OrthoDB" id="421437at2759"/>
<reference evidence="5 6" key="2">
    <citation type="submission" date="2024-05" db="EMBL/GenBank/DDBJ databases">
        <authorList>
            <person name="Chen Y."/>
            <person name="Shah S."/>
            <person name="Dougan E. K."/>
            <person name="Thang M."/>
            <person name="Chan C."/>
        </authorList>
    </citation>
    <scope>NUCLEOTIDE SEQUENCE [LARGE SCALE GENOMIC DNA]</scope>
</reference>
<dbReference type="AlphaFoldDB" id="A0A9P1GMM6"/>
<organism evidence="4">
    <name type="scientific">Cladocopium goreaui</name>
    <dbReference type="NCBI Taxonomy" id="2562237"/>
    <lineage>
        <taxon>Eukaryota</taxon>
        <taxon>Sar</taxon>
        <taxon>Alveolata</taxon>
        <taxon>Dinophyceae</taxon>
        <taxon>Suessiales</taxon>
        <taxon>Symbiodiniaceae</taxon>
        <taxon>Cladocopium</taxon>
    </lineage>
</organism>
<dbReference type="EMBL" id="CAMXCT030006646">
    <property type="protein sequence ID" value="CAL4804932.1"/>
    <property type="molecule type" value="Genomic_DNA"/>
</dbReference>
<evidence type="ECO:0008006" key="7">
    <source>
        <dbReference type="Google" id="ProtNLM"/>
    </source>
</evidence>
<dbReference type="EMBL" id="CAMXCT010006646">
    <property type="protein sequence ID" value="CAI4017620.1"/>
    <property type="molecule type" value="Genomic_DNA"/>
</dbReference>
<evidence type="ECO:0000313" key="6">
    <source>
        <dbReference type="Proteomes" id="UP001152797"/>
    </source>
</evidence>
<gene>
    <name evidence="4" type="ORF">C1SCF055_LOCUS42251</name>
</gene>
<feature type="region of interest" description="Disordered" evidence="1">
    <location>
        <begin position="396"/>
        <end position="427"/>
    </location>
</feature>
<keyword evidence="6" id="KW-1185">Reference proteome</keyword>
<evidence type="ECO:0000259" key="2">
    <source>
        <dbReference type="PROSITE" id="PS50053"/>
    </source>
</evidence>
<dbReference type="PROSITE" id="PS50053">
    <property type="entry name" value="UBIQUITIN_2"/>
    <property type="match status" value="1"/>
</dbReference>
<dbReference type="Proteomes" id="UP001152797">
    <property type="component" value="Unassembled WGS sequence"/>
</dbReference>
<dbReference type="InterPro" id="IPR029071">
    <property type="entry name" value="Ubiquitin-like_domsf"/>
</dbReference>
<dbReference type="Gene3D" id="3.40.630.30">
    <property type="match status" value="1"/>
</dbReference>
<dbReference type="SUPFAM" id="SSF55729">
    <property type="entry name" value="Acyl-CoA N-acyltransferases (Nat)"/>
    <property type="match status" value="1"/>
</dbReference>
<dbReference type="SUPFAM" id="SSF54236">
    <property type="entry name" value="Ubiquitin-like"/>
    <property type="match status" value="1"/>
</dbReference>
<dbReference type="EMBL" id="CAMXCT020006646">
    <property type="protein sequence ID" value="CAL1170995.1"/>
    <property type="molecule type" value="Genomic_DNA"/>
</dbReference>
<dbReference type="PROSITE" id="PS51186">
    <property type="entry name" value="GNAT"/>
    <property type="match status" value="1"/>
</dbReference>
<evidence type="ECO:0000259" key="3">
    <source>
        <dbReference type="PROSITE" id="PS51186"/>
    </source>
</evidence>